<dbReference type="Gene3D" id="2.20.25.530">
    <property type="match status" value="1"/>
</dbReference>
<dbReference type="InterPro" id="IPR019024">
    <property type="entry name" value="RNase_H2_suB_wHTH"/>
</dbReference>
<gene>
    <name evidence="3" type="ORF">A3770_04p29400</name>
</gene>
<accession>A0A5B8MM37</accession>
<dbReference type="PANTHER" id="PTHR13383:SF11">
    <property type="entry name" value="RIBONUCLEASE H2 SUBUNIT B"/>
    <property type="match status" value="1"/>
</dbReference>
<feature type="domain" description="Ribonuclease H2 subunit B wHTH" evidence="2">
    <location>
        <begin position="111"/>
        <end position="173"/>
    </location>
</feature>
<dbReference type="OrthoDB" id="29098at2759"/>
<dbReference type="CDD" id="cd09270">
    <property type="entry name" value="RNase_H2-B"/>
    <property type="match status" value="1"/>
</dbReference>
<dbReference type="GO" id="GO:0005654">
    <property type="term" value="C:nucleoplasm"/>
    <property type="evidence" value="ECO:0007669"/>
    <property type="project" value="TreeGrafter"/>
</dbReference>
<dbReference type="GO" id="GO:0032299">
    <property type="term" value="C:ribonuclease H2 complex"/>
    <property type="evidence" value="ECO:0007669"/>
    <property type="project" value="InterPro"/>
</dbReference>
<feature type="region of interest" description="Disordered" evidence="1">
    <location>
        <begin position="216"/>
        <end position="256"/>
    </location>
</feature>
<organism evidence="3 4">
    <name type="scientific">Chloropicon primus</name>
    <dbReference type="NCBI Taxonomy" id="1764295"/>
    <lineage>
        <taxon>Eukaryota</taxon>
        <taxon>Viridiplantae</taxon>
        <taxon>Chlorophyta</taxon>
        <taxon>Chloropicophyceae</taxon>
        <taxon>Chloropicales</taxon>
        <taxon>Chloropicaceae</taxon>
        <taxon>Chloropicon</taxon>
    </lineage>
</organism>
<dbReference type="STRING" id="1764295.A0A5B8MM37"/>
<dbReference type="Gene3D" id="1.10.20.120">
    <property type="match status" value="1"/>
</dbReference>
<sequence length="281" mass="30466">MEGVEREREVRVAVLPEELEGHKVEIIELPDPGTGKPRAYGYFSGKEGVGAQILEASWYKNKNASWFVGEEVVSSGGLVLYTKTNPVFFLLSALGGRQGDKSVAGGKAEGEKAMFCTAEHILECFDGSPRKLFEANLQHVCDQKSAGGESYFRYSEEKAVEWLKGRVARLQAKVANLGAGFKALDEEGLKRYSASYLREYLGAEMLEKLEGALGLPPVSSVPPPQKRPAPAATTDSKANNPTNSLKRGAPDSKAKAAAKEAKVVKFAKGSMKISSFFQRKS</sequence>
<protein>
    <submittedName>
        <fullName evidence="3">Subunit B of ribonuclease H2</fullName>
    </submittedName>
</protein>
<feature type="compositionally biased region" description="Polar residues" evidence="1">
    <location>
        <begin position="233"/>
        <end position="245"/>
    </location>
</feature>
<evidence type="ECO:0000313" key="3">
    <source>
        <dbReference type="EMBL" id="QDZ20422.1"/>
    </source>
</evidence>
<evidence type="ECO:0000313" key="4">
    <source>
        <dbReference type="Proteomes" id="UP000316726"/>
    </source>
</evidence>
<name>A0A5B8MM37_9CHLO</name>
<dbReference type="InterPro" id="IPR040456">
    <property type="entry name" value="RNase_H2_suB"/>
</dbReference>
<dbReference type="GO" id="GO:0006401">
    <property type="term" value="P:RNA catabolic process"/>
    <property type="evidence" value="ECO:0007669"/>
    <property type="project" value="TreeGrafter"/>
</dbReference>
<dbReference type="PANTHER" id="PTHR13383">
    <property type="entry name" value="RIBONUCLEASE H2 SUBUNIT B"/>
    <property type="match status" value="1"/>
</dbReference>
<dbReference type="AlphaFoldDB" id="A0A5B8MM37"/>
<proteinExistence type="predicted"/>
<keyword evidence="4" id="KW-1185">Reference proteome</keyword>
<dbReference type="Pfam" id="PF09468">
    <property type="entry name" value="RNase_H2-Ydr279"/>
    <property type="match status" value="1"/>
</dbReference>
<evidence type="ECO:0000259" key="2">
    <source>
        <dbReference type="Pfam" id="PF09468"/>
    </source>
</evidence>
<dbReference type="Proteomes" id="UP000316726">
    <property type="component" value="Chromosome 4"/>
</dbReference>
<dbReference type="EMBL" id="CP031037">
    <property type="protein sequence ID" value="QDZ20422.1"/>
    <property type="molecule type" value="Genomic_DNA"/>
</dbReference>
<evidence type="ECO:0000256" key="1">
    <source>
        <dbReference type="SAM" id="MobiDB-lite"/>
    </source>
</evidence>
<reference evidence="3 4" key="1">
    <citation type="submission" date="2018-07" db="EMBL/GenBank/DDBJ databases">
        <title>The complete nuclear genome of the prasinophyte Chloropicon primus (CCMP1205).</title>
        <authorList>
            <person name="Pombert J.-F."/>
            <person name="Otis C."/>
            <person name="Turmel M."/>
            <person name="Lemieux C."/>
        </authorList>
    </citation>
    <scope>NUCLEOTIDE SEQUENCE [LARGE SCALE GENOMIC DNA]</scope>
    <source>
        <strain evidence="3 4">CCMP1205</strain>
    </source>
</reference>